<dbReference type="EMBL" id="JANJQO010001132">
    <property type="protein sequence ID" value="KAJ2972524.1"/>
    <property type="molecule type" value="Genomic_DNA"/>
</dbReference>
<keyword evidence="2" id="KW-1185">Reference proteome</keyword>
<reference evidence="1" key="1">
    <citation type="submission" date="2022-08" db="EMBL/GenBank/DDBJ databases">
        <title>Genome Sequence of Lecanicillium fungicola.</title>
        <authorList>
            <person name="Buettner E."/>
        </authorList>
    </citation>
    <scope>NUCLEOTIDE SEQUENCE</scope>
    <source>
        <strain evidence="1">Babe33</strain>
    </source>
</reference>
<proteinExistence type="predicted"/>
<comment type="caution">
    <text evidence="1">The sequence shown here is derived from an EMBL/GenBank/DDBJ whole genome shotgun (WGS) entry which is preliminary data.</text>
</comment>
<evidence type="ECO:0000313" key="2">
    <source>
        <dbReference type="Proteomes" id="UP001143910"/>
    </source>
</evidence>
<sequence length="341" mass="36532">MRSHKGVMRARQALLSFQQIQRSASTAATATFSPKQETHSVSRSAMLHRNIKAPPMQVVASNGTRMRFSNGLEVEDTTCGAAVACLGHGNKRVRQAMIDQLDKFAYCNSMFFGHEIGEDLATELINGTGGLMSKAYIMSSEVMSGMGRCGTLHAWQQEGVVPDIQTMAKGLGGGFAPVAGMMINHRVAETLSAGSGAFAHGHTYQGHPLACAAALEVQRIVREDNLVENVNKNGKILGELLEQKLGGHPNVGNVRGKGFFWGIEFVQDKKSKTPFPSAAGIANAVHTKGLMDVGIVLFPGTGTLDGVEGDHVLIAPAYTSTRDEIVGMVDKVYETVKRSFD</sequence>
<name>A0ACC1N0D5_9HYPO</name>
<protein>
    <submittedName>
        <fullName evidence="1">Uncharacterized protein</fullName>
    </submittedName>
</protein>
<accession>A0ACC1N0D5</accession>
<organism evidence="1 2">
    <name type="scientific">Zarea fungicola</name>
    <dbReference type="NCBI Taxonomy" id="93591"/>
    <lineage>
        <taxon>Eukaryota</taxon>
        <taxon>Fungi</taxon>
        <taxon>Dikarya</taxon>
        <taxon>Ascomycota</taxon>
        <taxon>Pezizomycotina</taxon>
        <taxon>Sordariomycetes</taxon>
        <taxon>Hypocreomycetidae</taxon>
        <taxon>Hypocreales</taxon>
        <taxon>Cordycipitaceae</taxon>
        <taxon>Zarea</taxon>
    </lineage>
</organism>
<dbReference type="Proteomes" id="UP001143910">
    <property type="component" value="Unassembled WGS sequence"/>
</dbReference>
<gene>
    <name evidence="1" type="ORF">NQ176_g7105</name>
</gene>
<evidence type="ECO:0000313" key="1">
    <source>
        <dbReference type="EMBL" id="KAJ2972524.1"/>
    </source>
</evidence>